<keyword evidence="9 14" id="KW-0520">NAD</keyword>
<dbReference type="AlphaFoldDB" id="A0A3E2B2I9"/>
<dbReference type="InterPro" id="IPR036188">
    <property type="entry name" value="FAD/NAD-bd_sf"/>
</dbReference>
<dbReference type="GeneID" id="97995782"/>
<dbReference type="NCBIfam" id="TIGR01350">
    <property type="entry name" value="lipoamide_DH"/>
    <property type="match status" value="1"/>
</dbReference>
<dbReference type="PANTHER" id="PTHR22912:SF217">
    <property type="entry name" value="DIHYDROLIPOYL DEHYDROGENASE"/>
    <property type="match status" value="1"/>
</dbReference>
<evidence type="ECO:0000256" key="7">
    <source>
        <dbReference type="ARBA" id="ARBA00022827"/>
    </source>
</evidence>
<feature type="domain" description="Pyridine nucleotide-disulphide oxidoreductase dimerisation" evidence="17">
    <location>
        <begin position="340"/>
        <end position="445"/>
    </location>
</feature>
<evidence type="ECO:0000256" key="1">
    <source>
        <dbReference type="ARBA" id="ARBA00004496"/>
    </source>
</evidence>
<evidence type="ECO:0000256" key="4">
    <source>
        <dbReference type="ARBA" id="ARBA00016961"/>
    </source>
</evidence>
<organism evidence="19 20">
    <name type="scientific">Evtepia gabavorous</name>
    <dbReference type="NCBI Taxonomy" id="2211183"/>
    <lineage>
        <taxon>Bacteria</taxon>
        <taxon>Bacillati</taxon>
        <taxon>Bacillota</taxon>
        <taxon>Clostridia</taxon>
        <taxon>Eubacteriales</taxon>
        <taxon>Evtepia</taxon>
    </lineage>
</organism>
<dbReference type="GO" id="GO:0004148">
    <property type="term" value="F:dihydrolipoyl dehydrogenase (NADH) activity"/>
    <property type="evidence" value="ECO:0007669"/>
    <property type="project" value="UniProtKB-EC"/>
</dbReference>
<dbReference type="Proteomes" id="UP000260649">
    <property type="component" value="Unassembled WGS sequence"/>
</dbReference>
<comment type="similarity">
    <text evidence="2 16">Belongs to the class-I pyridine nucleotide-disulfide oxidoreductase family.</text>
</comment>
<feature type="binding site" evidence="14">
    <location>
        <position position="305"/>
    </location>
    <ligand>
        <name>NAD(+)</name>
        <dbReference type="ChEBI" id="CHEBI:57540"/>
    </ligand>
</feature>
<dbReference type="InterPro" id="IPR016156">
    <property type="entry name" value="FAD/NAD-linked_Rdtase_dimer_sf"/>
</dbReference>
<comment type="subcellular location">
    <subcellularLocation>
        <location evidence="1">Cytoplasm</location>
    </subcellularLocation>
</comment>
<dbReference type="InterPro" id="IPR001100">
    <property type="entry name" value="Pyr_nuc-diS_OxRdtase"/>
</dbReference>
<dbReference type="RefSeq" id="WP_117142448.1">
    <property type="nucleotide sequence ID" value="NZ_CAKXKJ010000007.1"/>
</dbReference>
<dbReference type="InterPro" id="IPR004099">
    <property type="entry name" value="Pyr_nucl-diS_OxRdtase_dimer"/>
</dbReference>
<feature type="active site" description="Proton acceptor" evidence="13">
    <location>
        <position position="438"/>
    </location>
</feature>
<reference evidence="19 20" key="1">
    <citation type="submission" date="2018-07" db="EMBL/GenBank/DDBJ databases">
        <title>GABA Modulating Bacteria of the Human Gut Microbiota.</title>
        <authorList>
            <person name="Strandwitz P."/>
            <person name="Kim K.H."/>
            <person name="Terekhova D."/>
            <person name="Liu J.K."/>
            <person name="Sharma A."/>
            <person name="Levering J."/>
            <person name="Mcdonald D."/>
            <person name="Dietrich D."/>
            <person name="Ramadhar T.R."/>
            <person name="Lekbua A."/>
            <person name="Mroue N."/>
            <person name="Liston C."/>
            <person name="Stewart E.J."/>
            <person name="Dubin M.J."/>
            <person name="Zengler K."/>
            <person name="Knight R."/>
            <person name="Gilbert J.A."/>
            <person name="Clardy J."/>
            <person name="Lewis K."/>
        </authorList>
    </citation>
    <scope>NUCLEOTIDE SEQUENCE [LARGE SCALE GENOMIC DNA]</scope>
    <source>
        <strain evidence="19 20">KLE1738</strain>
    </source>
</reference>
<evidence type="ECO:0000256" key="9">
    <source>
        <dbReference type="ARBA" id="ARBA00023027"/>
    </source>
</evidence>
<keyword evidence="5" id="KW-0963">Cytoplasm</keyword>
<evidence type="ECO:0000256" key="15">
    <source>
        <dbReference type="PIRSR" id="PIRSR000350-4"/>
    </source>
</evidence>
<feature type="domain" description="FAD/NAD(P)-binding" evidence="18">
    <location>
        <begin position="3"/>
        <end position="321"/>
    </location>
</feature>
<evidence type="ECO:0000256" key="3">
    <source>
        <dbReference type="ARBA" id="ARBA00012608"/>
    </source>
</evidence>
<dbReference type="InterPro" id="IPR012999">
    <property type="entry name" value="Pyr_OxRdtase_I_AS"/>
</dbReference>
<evidence type="ECO:0000313" key="19">
    <source>
        <dbReference type="EMBL" id="RFT06252.1"/>
    </source>
</evidence>
<dbReference type="EC" id="1.8.1.4" evidence="3 16"/>
<evidence type="ECO:0000256" key="16">
    <source>
        <dbReference type="RuleBase" id="RU003692"/>
    </source>
</evidence>
<dbReference type="InterPro" id="IPR006258">
    <property type="entry name" value="Lipoamide_DH"/>
</dbReference>
<feature type="binding site" evidence="14">
    <location>
        <position position="265"/>
    </location>
    <ligand>
        <name>NAD(+)</name>
        <dbReference type="ChEBI" id="CHEBI:57540"/>
    </ligand>
</feature>
<protein>
    <recommendedName>
        <fullName evidence="4 16">Dihydrolipoyl dehydrogenase</fullName>
        <ecNumber evidence="3 16">1.8.1.4</ecNumber>
    </recommendedName>
</protein>
<dbReference type="SUPFAM" id="SSF55424">
    <property type="entry name" value="FAD/NAD-linked reductases, dimerisation (C-terminal) domain"/>
    <property type="match status" value="1"/>
</dbReference>
<keyword evidence="14" id="KW-0547">Nucleotide-binding</keyword>
<dbReference type="InterPro" id="IPR023753">
    <property type="entry name" value="FAD/NAD-binding_dom"/>
</dbReference>
<feature type="binding site" evidence="14">
    <location>
        <begin position="136"/>
        <end position="138"/>
    </location>
    <ligand>
        <name>FAD</name>
        <dbReference type="ChEBI" id="CHEBI:57692"/>
    </ligand>
</feature>
<dbReference type="OrthoDB" id="9807946at2"/>
<proteinExistence type="inferred from homology"/>
<feature type="binding site" evidence="14">
    <location>
        <position position="49"/>
    </location>
    <ligand>
        <name>FAD</name>
        <dbReference type="ChEBI" id="CHEBI:57692"/>
    </ligand>
</feature>
<evidence type="ECO:0000256" key="5">
    <source>
        <dbReference type="ARBA" id="ARBA00022490"/>
    </source>
</evidence>
<dbReference type="Pfam" id="PF07992">
    <property type="entry name" value="Pyr_redox_2"/>
    <property type="match status" value="1"/>
</dbReference>
<evidence type="ECO:0000259" key="18">
    <source>
        <dbReference type="Pfam" id="PF07992"/>
    </source>
</evidence>
<dbReference type="SUPFAM" id="SSF51905">
    <property type="entry name" value="FAD/NAD(P)-binding domain"/>
    <property type="match status" value="1"/>
</dbReference>
<evidence type="ECO:0000256" key="10">
    <source>
        <dbReference type="ARBA" id="ARBA00023157"/>
    </source>
</evidence>
<keyword evidence="10" id="KW-1015">Disulfide bond</keyword>
<dbReference type="GO" id="GO:0050660">
    <property type="term" value="F:flavin adenine dinucleotide binding"/>
    <property type="evidence" value="ECO:0007669"/>
    <property type="project" value="InterPro"/>
</dbReference>
<dbReference type="Pfam" id="PF02852">
    <property type="entry name" value="Pyr_redox_dim"/>
    <property type="match status" value="1"/>
</dbReference>
<feature type="binding site" evidence="14">
    <location>
        <position position="197"/>
    </location>
    <ligand>
        <name>NAD(+)</name>
        <dbReference type="ChEBI" id="CHEBI:57540"/>
    </ligand>
</feature>
<dbReference type="InterPro" id="IPR050151">
    <property type="entry name" value="Class-I_Pyr_Nuc-Dis_Oxidored"/>
</dbReference>
<comment type="caution">
    <text evidence="19">The sequence shown here is derived from an EMBL/GenBank/DDBJ whole genome shotgun (WGS) entry which is preliminary data.</text>
</comment>
<evidence type="ECO:0000256" key="6">
    <source>
        <dbReference type="ARBA" id="ARBA00022630"/>
    </source>
</evidence>
<evidence type="ECO:0000313" key="20">
    <source>
        <dbReference type="Proteomes" id="UP000260649"/>
    </source>
</evidence>
<dbReference type="PROSITE" id="PS00076">
    <property type="entry name" value="PYRIDINE_REDOX_1"/>
    <property type="match status" value="1"/>
</dbReference>
<evidence type="ECO:0000256" key="11">
    <source>
        <dbReference type="ARBA" id="ARBA00023284"/>
    </source>
</evidence>
<dbReference type="FunFam" id="3.30.390.30:FF:000001">
    <property type="entry name" value="Dihydrolipoyl dehydrogenase"/>
    <property type="match status" value="1"/>
</dbReference>
<dbReference type="GO" id="GO:0005737">
    <property type="term" value="C:cytoplasm"/>
    <property type="evidence" value="ECO:0007669"/>
    <property type="project" value="UniProtKB-SubCell"/>
</dbReference>
<evidence type="ECO:0000256" key="2">
    <source>
        <dbReference type="ARBA" id="ARBA00007532"/>
    </source>
</evidence>
<dbReference type="PRINTS" id="PR00411">
    <property type="entry name" value="PNDRDTASEI"/>
</dbReference>
<sequence>MKYDIAIIGGGPGGYTAAEKAAKAGMQVVLFEQDHLGGTCLNRGCMPTKALLHSAETYAALEHAQTLGIQTQGVSYDFAAMHRRKDQVVETLRQGVEKLMKANKITVVSGSACIQRAGVIACHGETYEAEDIVIATGSKVSYPPIPGIDLPGVYNSRDLLEGGGREVSSLVIIGGGVVGVECASIYHCLGCEVTVLEAADHILPFMDREIAQRLTMILKKKGVKVEAKASVQKITGIPGEMTVTYTDKKGAEHTVTAQGVLAAAGRKANLDGLFGPDFSLELDRGAVVGDDMGRTSVPHVYVIGDAKAKNIQLAHVASAQGENVVAVIAGKNPPLDLSVVPSCVYTEPEIASVGLTEEGAKAAGIPVKTGKYLTGANGKCLIEGTESGYVKLVTDGASGRILGAQLVCPRATDMVGELTLAIQKGLTADDLSAVIHPHPTFSEMLFGAAEGLRLE</sequence>
<name>A0A3E2B2I9_9FIRM</name>
<keyword evidence="6 16" id="KW-0285">Flavoprotein</keyword>
<evidence type="ECO:0000256" key="14">
    <source>
        <dbReference type="PIRSR" id="PIRSR000350-3"/>
    </source>
</evidence>
<dbReference type="Gene3D" id="3.50.50.60">
    <property type="entry name" value="FAD/NAD(P)-binding domain"/>
    <property type="match status" value="2"/>
</dbReference>
<feature type="binding site" evidence="14">
    <location>
        <begin position="174"/>
        <end position="181"/>
    </location>
    <ligand>
        <name>NAD(+)</name>
        <dbReference type="ChEBI" id="CHEBI:57540"/>
    </ligand>
</feature>
<dbReference type="PIRSF" id="PIRSF000350">
    <property type="entry name" value="Mercury_reductase_MerA"/>
    <property type="match status" value="1"/>
</dbReference>
<gene>
    <name evidence="19" type="primary">lpdA</name>
    <name evidence="19" type="ORF">DV520_08560</name>
</gene>
<comment type="miscellaneous">
    <text evidence="16">The active site is a redox-active disulfide bond.</text>
</comment>
<accession>A0A3E2B2I9</accession>
<feature type="disulfide bond" description="Redox-active" evidence="15">
    <location>
        <begin position="40"/>
        <end position="45"/>
    </location>
</feature>
<evidence type="ECO:0000256" key="12">
    <source>
        <dbReference type="ARBA" id="ARBA00049187"/>
    </source>
</evidence>
<dbReference type="GO" id="GO:0006103">
    <property type="term" value="P:2-oxoglutarate metabolic process"/>
    <property type="evidence" value="ECO:0007669"/>
    <property type="project" value="TreeGrafter"/>
</dbReference>
<evidence type="ECO:0000259" key="17">
    <source>
        <dbReference type="Pfam" id="PF02852"/>
    </source>
</evidence>
<comment type="catalytic activity">
    <reaction evidence="12 16">
        <text>N(6)-[(R)-dihydrolipoyl]-L-lysyl-[protein] + NAD(+) = N(6)-[(R)-lipoyl]-L-lysyl-[protein] + NADH + H(+)</text>
        <dbReference type="Rhea" id="RHEA:15045"/>
        <dbReference type="Rhea" id="RHEA-COMP:10474"/>
        <dbReference type="Rhea" id="RHEA-COMP:10475"/>
        <dbReference type="ChEBI" id="CHEBI:15378"/>
        <dbReference type="ChEBI" id="CHEBI:57540"/>
        <dbReference type="ChEBI" id="CHEBI:57945"/>
        <dbReference type="ChEBI" id="CHEBI:83099"/>
        <dbReference type="ChEBI" id="CHEBI:83100"/>
        <dbReference type="EC" id="1.8.1.4"/>
    </reaction>
</comment>
<dbReference type="PRINTS" id="PR00368">
    <property type="entry name" value="FADPNR"/>
</dbReference>
<keyword evidence="20" id="KW-1185">Reference proteome</keyword>
<keyword evidence="8 16" id="KW-0560">Oxidoreductase</keyword>
<keyword evidence="11 16" id="KW-0676">Redox-active center</keyword>
<comment type="cofactor">
    <cofactor evidence="14 16">
        <name>FAD</name>
        <dbReference type="ChEBI" id="CHEBI:57692"/>
    </cofactor>
    <text evidence="14 16">Binds 1 FAD per subunit.</text>
</comment>
<dbReference type="EMBL" id="QQRQ01000014">
    <property type="protein sequence ID" value="RFT06252.1"/>
    <property type="molecule type" value="Genomic_DNA"/>
</dbReference>
<evidence type="ECO:0000256" key="13">
    <source>
        <dbReference type="PIRSR" id="PIRSR000350-2"/>
    </source>
</evidence>
<dbReference type="Gene3D" id="3.30.390.30">
    <property type="match status" value="1"/>
</dbReference>
<evidence type="ECO:0000256" key="8">
    <source>
        <dbReference type="ARBA" id="ARBA00023002"/>
    </source>
</evidence>
<dbReference type="PANTHER" id="PTHR22912">
    <property type="entry name" value="DISULFIDE OXIDOREDUCTASE"/>
    <property type="match status" value="1"/>
</dbReference>
<keyword evidence="7 14" id="KW-0274">FAD</keyword>